<reference evidence="2" key="1">
    <citation type="submission" date="2014-11" db="EMBL/GenBank/DDBJ databases">
        <authorList>
            <person name="Amaro Gonzalez C."/>
        </authorList>
    </citation>
    <scope>NUCLEOTIDE SEQUENCE</scope>
</reference>
<dbReference type="GO" id="GO:0005576">
    <property type="term" value="C:extracellular region"/>
    <property type="evidence" value="ECO:0007669"/>
    <property type="project" value="InterPro"/>
</dbReference>
<name>A0A0E9U6I0_ANGAN</name>
<dbReference type="InterPro" id="IPR009048">
    <property type="entry name" value="A-macroglobulin_rcpt-bd"/>
</dbReference>
<dbReference type="AlphaFoldDB" id="A0A0E9U6I0"/>
<dbReference type="SUPFAM" id="SSF49410">
    <property type="entry name" value="Alpha-macroglobulin receptor domain"/>
    <property type="match status" value="1"/>
</dbReference>
<proteinExistence type="predicted"/>
<sequence>MLYLSNSDATMSILDITLLTGFIADKKDLETLTTGRDRYVQEG</sequence>
<dbReference type="EMBL" id="GBXM01047245">
    <property type="protein sequence ID" value="JAH61332.1"/>
    <property type="molecule type" value="Transcribed_RNA"/>
</dbReference>
<protein>
    <recommendedName>
        <fullName evidence="1">Alpha-macroglobulin receptor-binding domain-containing protein</fullName>
    </recommendedName>
</protein>
<evidence type="ECO:0000313" key="2">
    <source>
        <dbReference type="EMBL" id="JAH61332.1"/>
    </source>
</evidence>
<dbReference type="InterPro" id="IPR036595">
    <property type="entry name" value="A-macroglobulin_rcpt-bd_sf"/>
</dbReference>
<dbReference type="Gene3D" id="2.60.40.690">
    <property type="entry name" value="Alpha-macroglobulin, receptor-binding domain"/>
    <property type="match status" value="1"/>
</dbReference>
<reference evidence="2" key="2">
    <citation type="journal article" date="2015" name="Fish Shellfish Immunol.">
        <title>Early steps in the European eel (Anguilla anguilla)-Vibrio vulnificus interaction in the gills: Role of the RtxA13 toxin.</title>
        <authorList>
            <person name="Callol A."/>
            <person name="Pajuelo D."/>
            <person name="Ebbesson L."/>
            <person name="Teles M."/>
            <person name="MacKenzie S."/>
            <person name="Amaro C."/>
        </authorList>
    </citation>
    <scope>NUCLEOTIDE SEQUENCE</scope>
</reference>
<accession>A0A0E9U6I0</accession>
<evidence type="ECO:0000259" key="1">
    <source>
        <dbReference type="Pfam" id="PF07677"/>
    </source>
</evidence>
<feature type="domain" description="Alpha-macroglobulin receptor-binding" evidence="1">
    <location>
        <begin position="8"/>
        <end position="41"/>
    </location>
</feature>
<dbReference type="Pfam" id="PF07677">
    <property type="entry name" value="A2M_recep"/>
    <property type="match status" value="1"/>
</dbReference>
<organism evidence="2">
    <name type="scientific">Anguilla anguilla</name>
    <name type="common">European freshwater eel</name>
    <name type="synonym">Muraena anguilla</name>
    <dbReference type="NCBI Taxonomy" id="7936"/>
    <lineage>
        <taxon>Eukaryota</taxon>
        <taxon>Metazoa</taxon>
        <taxon>Chordata</taxon>
        <taxon>Craniata</taxon>
        <taxon>Vertebrata</taxon>
        <taxon>Euteleostomi</taxon>
        <taxon>Actinopterygii</taxon>
        <taxon>Neopterygii</taxon>
        <taxon>Teleostei</taxon>
        <taxon>Anguilliformes</taxon>
        <taxon>Anguillidae</taxon>
        <taxon>Anguilla</taxon>
    </lineage>
</organism>